<gene>
    <name evidence="1" type="ORF">O0S10_02725</name>
</gene>
<dbReference type="EMBL" id="JAPTGB010000004">
    <property type="protein sequence ID" value="MCZ0860144.1"/>
    <property type="molecule type" value="Genomic_DNA"/>
</dbReference>
<reference evidence="1" key="1">
    <citation type="submission" date="2022-12" db="EMBL/GenBank/DDBJ databases">
        <title>Isolation and characterisation of novel Methanocorpusculum spp. from native Australian herbivores indicates the genus is ancestrally host-associated.</title>
        <authorList>
            <person name="Volmer J.G."/>
            <person name="Soo R.M."/>
            <person name="Evans P.N."/>
            <person name="Hoedt E.C."/>
            <person name="Astorga Alsina A.L."/>
            <person name="Woodcroft B.J."/>
            <person name="Tyson G.W."/>
            <person name="Hugenholtz P."/>
            <person name="Morrison M."/>
        </authorList>
    </citation>
    <scope>NUCLEOTIDE SEQUENCE</scope>
    <source>
        <strain evidence="1">MG</strain>
    </source>
</reference>
<accession>A0ABT4IEH2</accession>
<evidence type="ECO:0000313" key="2">
    <source>
        <dbReference type="Proteomes" id="UP001141422"/>
    </source>
</evidence>
<evidence type="ECO:0008006" key="3">
    <source>
        <dbReference type="Google" id="ProtNLM"/>
    </source>
</evidence>
<dbReference type="RefSeq" id="WP_268924366.1">
    <property type="nucleotide sequence ID" value="NZ_JAPTGB010000004.1"/>
</dbReference>
<comment type="caution">
    <text evidence="1">The sequence shown here is derived from an EMBL/GenBank/DDBJ whole genome shotgun (WGS) entry which is preliminary data.</text>
</comment>
<dbReference type="Proteomes" id="UP001141422">
    <property type="component" value="Unassembled WGS sequence"/>
</dbReference>
<name>A0ABT4IEH2_9EURY</name>
<protein>
    <recommendedName>
        <fullName evidence="3">Lipoprotein</fullName>
    </recommendedName>
</protein>
<dbReference type="PROSITE" id="PS51257">
    <property type="entry name" value="PROKAR_LIPOPROTEIN"/>
    <property type="match status" value="1"/>
</dbReference>
<keyword evidence="2" id="KW-1185">Reference proteome</keyword>
<organism evidence="1 2">
    <name type="scientific">Methanocorpusculum petauri</name>
    <dbReference type="NCBI Taxonomy" id="3002863"/>
    <lineage>
        <taxon>Archaea</taxon>
        <taxon>Methanobacteriati</taxon>
        <taxon>Methanobacteriota</taxon>
        <taxon>Stenosarchaea group</taxon>
        <taxon>Methanomicrobia</taxon>
        <taxon>Methanomicrobiales</taxon>
        <taxon>Methanocorpusculaceae</taxon>
        <taxon>Methanocorpusculum</taxon>
    </lineage>
</organism>
<evidence type="ECO:0000313" key="1">
    <source>
        <dbReference type="EMBL" id="MCZ0860144.1"/>
    </source>
</evidence>
<proteinExistence type="predicted"/>
<sequence length="206" mass="23777">MKSLLPLILLLAVLALATAGCIQPPAPLTENETGFNISAVERDPVREAGAFTAEFPPDADELRKTLPPFPQYYAFMNNSENKTYFDYLVYTHPAAYAQYRNFSLNMSFIAFLERYDTGYPYTLNHDQTYVPYRLGLVYNEYRDHNNTVITLTEEGIRENPILSSYFIEAPGYPIKVLREEECMLDPFRYAYLEWNGTLYTQIRSIA</sequence>